<evidence type="ECO:0000313" key="1">
    <source>
        <dbReference type="EMBL" id="CDW32059.1"/>
    </source>
</evidence>
<protein>
    <submittedName>
        <fullName evidence="1">Uncharacterized protein</fullName>
    </submittedName>
</protein>
<reference evidence="1" key="1">
    <citation type="submission" date="2014-05" db="EMBL/GenBank/DDBJ databases">
        <authorList>
            <person name="Chronopoulou M."/>
        </authorList>
    </citation>
    <scope>NUCLEOTIDE SEQUENCE</scope>
    <source>
        <tissue evidence="1">Whole organism</tissue>
    </source>
</reference>
<proteinExistence type="predicted"/>
<accession>A0A0K2U1A1</accession>
<name>A0A0K2U1A1_LEPSM</name>
<sequence length="161" mass="19468">MEFFLRIQEFEDDIQRINALFVVSSPQFSMEKVRHSHDLCKIKEEIRQIKNVLKPLRRQTPLCNLDQTFFKVLLRLQKEVFQIESEFKRISYSFRNPSCYSHGSCRDMTEEQSAWSLNNEFTTNLINRNKEKEVIRQNCINNLKERLRELSVKIFILQDYK</sequence>
<organism evidence="1">
    <name type="scientific">Lepeophtheirus salmonis</name>
    <name type="common">Salmon louse</name>
    <name type="synonym">Caligus salmonis</name>
    <dbReference type="NCBI Taxonomy" id="72036"/>
    <lineage>
        <taxon>Eukaryota</taxon>
        <taxon>Metazoa</taxon>
        <taxon>Ecdysozoa</taxon>
        <taxon>Arthropoda</taxon>
        <taxon>Crustacea</taxon>
        <taxon>Multicrustacea</taxon>
        <taxon>Hexanauplia</taxon>
        <taxon>Copepoda</taxon>
        <taxon>Siphonostomatoida</taxon>
        <taxon>Caligidae</taxon>
        <taxon>Lepeophtheirus</taxon>
    </lineage>
</organism>
<dbReference type="AlphaFoldDB" id="A0A0K2U1A1"/>
<dbReference type="EMBL" id="HACA01014698">
    <property type="protein sequence ID" value="CDW32059.1"/>
    <property type="molecule type" value="Transcribed_RNA"/>
</dbReference>